<name>A0A7D5ZLA9_9NEIS</name>
<evidence type="ECO:0000256" key="2">
    <source>
        <dbReference type="SAM" id="SignalP"/>
    </source>
</evidence>
<dbReference type="Gene3D" id="1.10.238.10">
    <property type="entry name" value="EF-hand"/>
    <property type="match status" value="1"/>
</dbReference>
<proteinExistence type="predicted"/>
<keyword evidence="2" id="KW-0732">Signal</keyword>
<dbReference type="InterPro" id="IPR002048">
    <property type="entry name" value="EF_hand_dom"/>
</dbReference>
<feature type="domain" description="EF-hand" evidence="3">
    <location>
        <begin position="42"/>
        <end position="77"/>
    </location>
</feature>
<dbReference type="Proteomes" id="UP000510822">
    <property type="component" value="Chromosome"/>
</dbReference>
<evidence type="ECO:0000256" key="1">
    <source>
        <dbReference type="SAM" id="MobiDB-lite"/>
    </source>
</evidence>
<evidence type="ECO:0000313" key="4">
    <source>
        <dbReference type="EMBL" id="QLI82330.1"/>
    </source>
</evidence>
<dbReference type="RefSeq" id="WP_180306411.1">
    <property type="nucleotide sequence ID" value="NZ_CP058952.1"/>
</dbReference>
<keyword evidence="5" id="KW-1185">Reference proteome</keyword>
<feature type="signal peptide" evidence="2">
    <location>
        <begin position="1"/>
        <end position="22"/>
    </location>
</feature>
<organism evidence="4 5">
    <name type="scientific">Chitinibacter fontanus</name>
    <dbReference type="NCBI Taxonomy" id="1737446"/>
    <lineage>
        <taxon>Bacteria</taxon>
        <taxon>Pseudomonadati</taxon>
        <taxon>Pseudomonadota</taxon>
        <taxon>Betaproteobacteria</taxon>
        <taxon>Neisseriales</taxon>
        <taxon>Chitinibacteraceae</taxon>
        <taxon>Chitinibacter</taxon>
    </lineage>
</organism>
<evidence type="ECO:0000313" key="5">
    <source>
        <dbReference type="Proteomes" id="UP000510822"/>
    </source>
</evidence>
<reference evidence="4 5" key="1">
    <citation type="journal article" date="2016" name="Int. J. Syst. Evol. Microbiol.">
        <title>Chitinibacter fontanus sp. nov., isolated from a spring.</title>
        <authorList>
            <person name="Sheu S.Y."/>
            <person name="Li Y.S."/>
            <person name="Young C.C."/>
            <person name="Chen W.M."/>
        </authorList>
    </citation>
    <scope>NUCLEOTIDE SEQUENCE [LARGE SCALE GENOMIC DNA]</scope>
    <source>
        <strain evidence="4 5">STM-7</strain>
    </source>
</reference>
<feature type="region of interest" description="Disordered" evidence="1">
    <location>
        <begin position="65"/>
        <end position="94"/>
    </location>
</feature>
<dbReference type="KEGG" id="cfon:HZU75_12795"/>
<evidence type="ECO:0000259" key="3">
    <source>
        <dbReference type="PROSITE" id="PS50222"/>
    </source>
</evidence>
<sequence>MIRAFKVLCMTAALTAASLAMAEPGQGPGHEGMPKGDVSKADFLKHMETRFDKMDTNKDGVLSEAERKAAHEQMRAKREEFRKDRMGRKASGVN</sequence>
<feature type="compositionally biased region" description="Basic and acidic residues" evidence="1">
    <location>
        <begin position="65"/>
        <end position="84"/>
    </location>
</feature>
<accession>A0A7D5ZLA9</accession>
<dbReference type="SUPFAM" id="SSF47473">
    <property type="entry name" value="EF-hand"/>
    <property type="match status" value="1"/>
</dbReference>
<dbReference type="AlphaFoldDB" id="A0A7D5ZLA9"/>
<dbReference type="GO" id="GO:0005509">
    <property type="term" value="F:calcium ion binding"/>
    <property type="evidence" value="ECO:0007669"/>
    <property type="project" value="InterPro"/>
</dbReference>
<dbReference type="PROSITE" id="PS50222">
    <property type="entry name" value="EF_HAND_2"/>
    <property type="match status" value="1"/>
</dbReference>
<feature type="chain" id="PRO_5028841299" description="EF-hand domain-containing protein" evidence="2">
    <location>
        <begin position="23"/>
        <end position="94"/>
    </location>
</feature>
<dbReference type="InterPro" id="IPR011992">
    <property type="entry name" value="EF-hand-dom_pair"/>
</dbReference>
<gene>
    <name evidence="4" type="ORF">HZU75_12795</name>
</gene>
<dbReference type="EMBL" id="CP058952">
    <property type="protein sequence ID" value="QLI82330.1"/>
    <property type="molecule type" value="Genomic_DNA"/>
</dbReference>
<protein>
    <recommendedName>
        <fullName evidence="3">EF-hand domain-containing protein</fullName>
    </recommendedName>
</protein>